<keyword evidence="1" id="KW-0812">Transmembrane</keyword>
<evidence type="ECO:0000313" key="3">
    <source>
        <dbReference type="Proteomes" id="UP000092247"/>
    </source>
</evidence>
<reference evidence="2 3" key="1">
    <citation type="submission" date="2016-06" db="EMBL/GenBank/DDBJ databases">
        <authorList>
            <person name="Kjaerup R.B."/>
            <person name="Dalgaard T.S."/>
            <person name="Juul-Madsen H.R."/>
        </authorList>
    </citation>
    <scope>NUCLEOTIDE SEQUENCE [LARGE SCALE GENOMIC DNA]</scope>
    <source>
        <strain evidence="2 3">GCSL-Mp3</strain>
    </source>
</reference>
<feature type="transmembrane region" description="Helical" evidence="1">
    <location>
        <begin position="48"/>
        <end position="66"/>
    </location>
</feature>
<dbReference type="EMBL" id="LZEX01000003">
    <property type="protein sequence ID" value="OBU10532.1"/>
    <property type="molecule type" value="Genomic_DNA"/>
</dbReference>
<keyword evidence="1" id="KW-1133">Transmembrane helix</keyword>
<protein>
    <submittedName>
        <fullName evidence="2">Uncharacterized protein</fullName>
    </submittedName>
</protein>
<proteinExistence type="predicted"/>
<feature type="transmembrane region" description="Helical" evidence="1">
    <location>
        <begin position="75"/>
        <end position="92"/>
    </location>
</feature>
<evidence type="ECO:0000313" key="2">
    <source>
        <dbReference type="EMBL" id="OBU10532.1"/>
    </source>
</evidence>
<feature type="transmembrane region" description="Helical" evidence="1">
    <location>
        <begin position="104"/>
        <end position="123"/>
    </location>
</feature>
<accession>A0A1B8HMK5</accession>
<feature type="transmembrane region" description="Helical" evidence="1">
    <location>
        <begin position="24"/>
        <end position="42"/>
    </location>
</feature>
<dbReference type="Proteomes" id="UP000092247">
    <property type="component" value="Unassembled WGS sequence"/>
</dbReference>
<name>A0A1B8HMK5_9GAMM</name>
<dbReference type="RefSeq" id="WP_067421731.1">
    <property type="nucleotide sequence ID" value="NZ_LZEX01000003.1"/>
</dbReference>
<organism evidence="2 3">
    <name type="scientific">Morganella psychrotolerans</name>
    <dbReference type="NCBI Taxonomy" id="368603"/>
    <lineage>
        <taxon>Bacteria</taxon>
        <taxon>Pseudomonadati</taxon>
        <taxon>Pseudomonadota</taxon>
        <taxon>Gammaproteobacteria</taxon>
        <taxon>Enterobacterales</taxon>
        <taxon>Morganellaceae</taxon>
        <taxon>Morganella</taxon>
    </lineage>
</organism>
<comment type="caution">
    <text evidence="2">The sequence shown here is derived from an EMBL/GenBank/DDBJ whole genome shotgun (WGS) entry which is preliminary data.</text>
</comment>
<gene>
    <name evidence="2" type="ORF">AYY17_15405</name>
</gene>
<sequence length="139" mass="15283">MNIETQKVQSEPGMFGSSLPAPGSLYWFNVSLLFLVVAGMNALADGAFPSLFICFALFGCAAYGWVRPLTNGERRLVSVPGFLFYAGCMWAIMNIQQHVLHEPIGFTGTLCVVLSSFVGFYLGRYTRIGRFSLKPPTVE</sequence>
<evidence type="ECO:0000256" key="1">
    <source>
        <dbReference type="SAM" id="Phobius"/>
    </source>
</evidence>
<keyword evidence="1" id="KW-0472">Membrane</keyword>
<dbReference type="AlphaFoldDB" id="A0A1B8HMK5"/>